<reference evidence="1" key="1">
    <citation type="journal article" date="2016" name="Nature">
        <title>Redefining the invertebrate RNA virosphere.</title>
        <authorList>
            <person name="Shi M."/>
            <person name="Lin X.D."/>
            <person name="Tian J.H."/>
            <person name="Chen L.J."/>
            <person name="Chen X."/>
            <person name="Li C.X."/>
            <person name="Qin X.C."/>
            <person name="Li J."/>
            <person name="Cao J.P."/>
            <person name="Eden J.S."/>
            <person name="Buchmann J."/>
            <person name="Wang W."/>
            <person name="Xu J."/>
            <person name="Holmes E.C."/>
            <person name="Zhang Y.Z."/>
        </authorList>
    </citation>
    <scope>NUCLEOTIDE SEQUENCE [LARGE SCALE GENOMIC DNA]</scope>
    <source>
        <strain evidence="1">SGJSC14943</strain>
    </source>
</reference>
<keyword evidence="2" id="KW-1185">Reference proteome</keyword>
<evidence type="ECO:0000313" key="1">
    <source>
        <dbReference type="EMBL" id="APG78765.1"/>
    </source>
</evidence>
<evidence type="ECO:0000313" key="2">
    <source>
        <dbReference type="Proteomes" id="UP000202239"/>
    </source>
</evidence>
<dbReference type="GeneID" id="30881795"/>
<dbReference type="Proteomes" id="UP000202239">
    <property type="component" value="Genome"/>
</dbReference>
<proteinExistence type="predicted"/>
<accession>A0A1L3KN79</accession>
<protein>
    <submittedName>
        <fullName evidence="1">Uncharacterized protein</fullName>
    </submittedName>
</protein>
<sequence>MTSKTPSGSRPTPQKERLPLINDHFEVDGMYVYYFESEPESHDLRVDVVDSAAPPTVRALGDIRGVTVSPNPFAAALFCSFPRSERWRFCRFARSLDEVRSRGPQEKAYLMTVLPEPKSPDPNSRDRINRPLPTGIPTMAEVVSVMQHWIAAVAVTKDMVNENITPATSRRVKAWLASINKTTEVVEILDTVVYQQYMTWVQTLPMVIKYIGQCCVGPHEEDGHLIDKRFLPPFQGMIDQVRMMNAYGRFKVAKMTFDMLSAADIRGVYKAEFLDLIIRFRTAWDRVAHRFGVALPYAAMLDPAALAPIQGAEWEKLYTLGKLHYCRNTGASMQNFRGYNHQDVIRQSDDLLRPIKRKAGADLISPEDMERAKLPRIEVAEDSNTLERLLKAFEHSNLPTSSSFIPTPSDNRMDFH</sequence>
<name>A0A1L3KN79_9MONO</name>
<dbReference type="KEGG" id="vg:30881795"/>
<organism evidence="1">
    <name type="scientific">Wenzhou tapeworm virus 1</name>
    <dbReference type="NCBI Taxonomy" id="1923661"/>
    <lineage>
        <taxon>Viruses</taxon>
        <taxon>Riboviria</taxon>
        <taxon>Orthornavirae</taxon>
        <taxon>Negarnaviricota</taxon>
        <taxon>Haploviricotina</taxon>
        <taxon>Monjiviricetes</taxon>
        <taxon>Mononegavirales</taxon>
        <taxon>Nyamiviridae</taxon>
        <taxon>Tapwovirus</taxon>
        <taxon>Tapwovirus cesti</taxon>
    </lineage>
</organism>
<dbReference type="RefSeq" id="YP_009342312.1">
    <property type="nucleotide sequence ID" value="NC_033451.1"/>
</dbReference>
<dbReference type="EMBL" id="KX884437">
    <property type="protein sequence ID" value="APG78765.1"/>
    <property type="molecule type" value="Genomic_RNA"/>
</dbReference>